<sequence>MAFLIFLIFSLGPFSPWIYWRSNHNIDILLPVVTLVHHLRRILGGQEGLASNFQGVFGWRNPGFLFKLGQTILELWAWYIVALVASQLCLFYISFSTRFPNFHNRLGSDVDLASQSIHVITSSITWQGPFALGIATSIRATSNYNDRRCHLTFDILGYFLGERDTLRAGAAAKGAVAVGFAIAGLMRFVSGNLVAHRSESSKLTYQCLTTCFPQFICVSVQQ</sequence>
<reference evidence="3" key="1">
    <citation type="submission" date="2022-08" db="EMBL/GenBank/DDBJ databases">
        <authorList>
            <consortium name="DOE Joint Genome Institute"/>
            <person name="Min B."/>
            <person name="Riley R."/>
            <person name="Sierra-Patev S."/>
            <person name="Naranjo-Ortiz M."/>
            <person name="Looney B."/>
            <person name="Konkel Z."/>
            <person name="Slot J.C."/>
            <person name="Sakamoto Y."/>
            <person name="Steenwyk J.L."/>
            <person name="Rokas A."/>
            <person name="Carro J."/>
            <person name="Camarero S."/>
            <person name="Ferreira P."/>
            <person name="Molpeceres G."/>
            <person name="Ruiz-Duenas F.J."/>
            <person name="Serrano A."/>
            <person name="Henrissat B."/>
            <person name="Drula E."/>
            <person name="Hughes K.W."/>
            <person name="Mata J.L."/>
            <person name="Ishikawa N.K."/>
            <person name="Vargas-Isla R."/>
            <person name="Ushijima S."/>
            <person name="Smith C.A."/>
            <person name="Ahrendt S."/>
            <person name="Andreopoulos W."/>
            <person name="He G."/>
            <person name="Labutti K."/>
            <person name="Lipzen A."/>
            <person name="Ng V."/>
            <person name="Sandor L."/>
            <person name="Barry K."/>
            <person name="Martinez A.T."/>
            <person name="Xiao Y."/>
            <person name="Gibbons J.G."/>
            <person name="Terashima K."/>
            <person name="Hibbett D.S."/>
            <person name="Grigoriev I.V."/>
        </authorList>
    </citation>
    <scope>NUCLEOTIDE SEQUENCE</scope>
    <source>
        <strain evidence="3">TFB7829</strain>
    </source>
</reference>
<keyword evidence="1" id="KW-1133">Transmembrane helix</keyword>
<feature type="transmembrane region" description="Helical" evidence="1">
    <location>
        <begin position="76"/>
        <end position="95"/>
    </location>
</feature>
<keyword evidence="2" id="KW-0732">Signal</keyword>
<dbReference type="Proteomes" id="UP001163850">
    <property type="component" value="Unassembled WGS sequence"/>
</dbReference>
<proteinExistence type="predicted"/>
<evidence type="ECO:0000256" key="1">
    <source>
        <dbReference type="SAM" id="Phobius"/>
    </source>
</evidence>
<accession>A0AA38UL13</accession>
<organism evidence="3 4">
    <name type="scientific">Lentinula detonsa</name>
    <dbReference type="NCBI Taxonomy" id="2804962"/>
    <lineage>
        <taxon>Eukaryota</taxon>
        <taxon>Fungi</taxon>
        <taxon>Dikarya</taxon>
        <taxon>Basidiomycota</taxon>
        <taxon>Agaricomycotina</taxon>
        <taxon>Agaricomycetes</taxon>
        <taxon>Agaricomycetidae</taxon>
        <taxon>Agaricales</taxon>
        <taxon>Marasmiineae</taxon>
        <taxon>Omphalotaceae</taxon>
        <taxon>Lentinula</taxon>
    </lineage>
</organism>
<keyword evidence="1" id="KW-0472">Membrane</keyword>
<evidence type="ECO:0000313" key="4">
    <source>
        <dbReference type="Proteomes" id="UP001163850"/>
    </source>
</evidence>
<gene>
    <name evidence="3" type="ORF">F5890DRAFT_1603791</name>
</gene>
<keyword evidence="1" id="KW-0812">Transmembrane</keyword>
<evidence type="ECO:0000313" key="3">
    <source>
        <dbReference type="EMBL" id="KAJ3978307.1"/>
    </source>
</evidence>
<comment type="caution">
    <text evidence="3">The sequence shown here is derived from an EMBL/GenBank/DDBJ whole genome shotgun (WGS) entry which is preliminary data.</text>
</comment>
<dbReference type="EMBL" id="MU803451">
    <property type="protein sequence ID" value="KAJ3978307.1"/>
    <property type="molecule type" value="Genomic_DNA"/>
</dbReference>
<feature type="chain" id="PRO_5041303219" evidence="2">
    <location>
        <begin position="17"/>
        <end position="222"/>
    </location>
</feature>
<name>A0AA38UL13_9AGAR</name>
<dbReference type="AlphaFoldDB" id="A0AA38UL13"/>
<protein>
    <submittedName>
        <fullName evidence="3">Uncharacterized protein</fullName>
    </submittedName>
</protein>
<feature type="signal peptide" evidence="2">
    <location>
        <begin position="1"/>
        <end position="16"/>
    </location>
</feature>
<evidence type="ECO:0000256" key="2">
    <source>
        <dbReference type="SAM" id="SignalP"/>
    </source>
</evidence>